<evidence type="ECO:0000313" key="2">
    <source>
        <dbReference type="Ensembl" id="ENSCINP00000031022.1"/>
    </source>
</evidence>
<dbReference type="InParanoid" id="H2XMY9"/>
<feature type="chain" id="PRO_5003578015" evidence="1">
    <location>
        <begin position="24"/>
        <end position="141"/>
    </location>
</feature>
<reference evidence="3" key="1">
    <citation type="journal article" date="2002" name="Science">
        <title>The draft genome of Ciona intestinalis: insights into chordate and vertebrate origins.</title>
        <authorList>
            <person name="Dehal P."/>
            <person name="Satou Y."/>
            <person name="Campbell R.K."/>
            <person name="Chapman J."/>
            <person name="Degnan B."/>
            <person name="De Tomaso A."/>
            <person name="Davidson B."/>
            <person name="Di Gregorio A."/>
            <person name="Gelpke M."/>
            <person name="Goodstein D.M."/>
            <person name="Harafuji N."/>
            <person name="Hastings K.E."/>
            <person name="Ho I."/>
            <person name="Hotta K."/>
            <person name="Huang W."/>
            <person name="Kawashima T."/>
            <person name="Lemaire P."/>
            <person name="Martinez D."/>
            <person name="Meinertzhagen I.A."/>
            <person name="Necula S."/>
            <person name="Nonaka M."/>
            <person name="Putnam N."/>
            <person name="Rash S."/>
            <person name="Saiga H."/>
            <person name="Satake M."/>
            <person name="Terry A."/>
            <person name="Yamada L."/>
            <person name="Wang H.G."/>
            <person name="Awazu S."/>
            <person name="Azumi K."/>
            <person name="Boore J."/>
            <person name="Branno M."/>
            <person name="Chin-Bow S."/>
            <person name="DeSantis R."/>
            <person name="Doyle S."/>
            <person name="Francino P."/>
            <person name="Keys D.N."/>
            <person name="Haga S."/>
            <person name="Hayashi H."/>
            <person name="Hino K."/>
            <person name="Imai K.S."/>
            <person name="Inaba K."/>
            <person name="Kano S."/>
            <person name="Kobayashi K."/>
            <person name="Kobayashi M."/>
            <person name="Lee B.I."/>
            <person name="Makabe K.W."/>
            <person name="Manohar C."/>
            <person name="Matassi G."/>
            <person name="Medina M."/>
            <person name="Mochizuki Y."/>
            <person name="Mount S."/>
            <person name="Morishita T."/>
            <person name="Miura S."/>
            <person name="Nakayama A."/>
            <person name="Nishizaka S."/>
            <person name="Nomoto H."/>
            <person name="Ohta F."/>
            <person name="Oishi K."/>
            <person name="Rigoutsos I."/>
            <person name="Sano M."/>
            <person name="Sasaki A."/>
            <person name="Sasakura Y."/>
            <person name="Shoguchi E."/>
            <person name="Shin-i T."/>
            <person name="Spagnuolo A."/>
            <person name="Stainier D."/>
            <person name="Suzuki M.M."/>
            <person name="Tassy O."/>
            <person name="Takatori N."/>
            <person name="Tokuoka M."/>
            <person name="Yagi K."/>
            <person name="Yoshizaki F."/>
            <person name="Wada S."/>
            <person name="Zhang C."/>
            <person name="Hyatt P.D."/>
            <person name="Larimer F."/>
            <person name="Detter C."/>
            <person name="Doggett N."/>
            <person name="Glavina T."/>
            <person name="Hawkins T."/>
            <person name="Richardson P."/>
            <person name="Lucas S."/>
            <person name="Kohara Y."/>
            <person name="Levine M."/>
            <person name="Satoh N."/>
            <person name="Rokhsar D.S."/>
        </authorList>
    </citation>
    <scope>NUCLEOTIDE SEQUENCE [LARGE SCALE GENOMIC DNA]</scope>
</reference>
<sequence>MVKWGKNFTITILLLALGFPVECRKQESVTKRFTRTKDGKSIQLSIDNVLLALEKSDSFFARNKESATVDLAFGMQMMNGELLRLLQLINNGLNYEFGKNKTLLTRIKNLQHSVNTHVQESLKHIKVMNKEYYKMFEPVDS</sequence>
<dbReference type="HOGENOM" id="CLU_1824628_0_0_1"/>
<proteinExistence type="predicted"/>
<reference evidence="2" key="2">
    <citation type="journal article" date="2008" name="Genome Biol.">
        <title>Improved genome assembly and evidence-based global gene model set for the chordate Ciona intestinalis: new insight into intron and operon populations.</title>
        <authorList>
            <person name="Satou Y."/>
            <person name="Mineta K."/>
            <person name="Ogasawara M."/>
            <person name="Sasakura Y."/>
            <person name="Shoguchi E."/>
            <person name="Ueno K."/>
            <person name="Yamada L."/>
            <person name="Matsumoto J."/>
            <person name="Wasserscheid J."/>
            <person name="Dewar K."/>
            <person name="Wiley G.B."/>
            <person name="Macmil S.L."/>
            <person name="Roe B.A."/>
            <person name="Zeller R.W."/>
            <person name="Hastings K.E."/>
            <person name="Lemaire P."/>
            <person name="Lindquist E."/>
            <person name="Endo T."/>
            <person name="Hotta K."/>
            <person name="Inaba K."/>
        </authorList>
    </citation>
    <scope>NUCLEOTIDE SEQUENCE [LARGE SCALE GENOMIC DNA]</scope>
    <source>
        <strain evidence="2">wild type</strain>
    </source>
</reference>
<evidence type="ECO:0000256" key="1">
    <source>
        <dbReference type="SAM" id="SignalP"/>
    </source>
</evidence>
<reference evidence="2" key="3">
    <citation type="submission" date="2025-08" db="UniProtKB">
        <authorList>
            <consortium name="Ensembl"/>
        </authorList>
    </citation>
    <scope>IDENTIFICATION</scope>
</reference>
<organism evidence="2 3">
    <name type="scientific">Ciona intestinalis</name>
    <name type="common">Transparent sea squirt</name>
    <name type="synonym">Ascidia intestinalis</name>
    <dbReference type="NCBI Taxonomy" id="7719"/>
    <lineage>
        <taxon>Eukaryota</taxon>
        <taxon>Metazoa</taxon>
        <taxon>Chordata</taxon>
        <taxon>Tunicata</taxon>
        <taxon>Ascidiacea</taxon>
        <taxon>Phlebobranchia</taxon>
        <taxon>Cionidae</taxon>
        <taxon>Ciona</taxon>
    </lineage>
</organism>
<keyword evidence="1" id="KW-0732">Signal</keyword>
<name>H2XMY9_CIOIN</name>
<accession>H2XMY9</accession>
<dbReference type="EMBL" id="EAAA01000616">
    <property type="status" value="NOT_ANNOTATED_CDS"/>
    <property type="molecule type" value="Genomic_DNA"/>
</dbReference>
<feature type="signal peptide" evidence="1">
    <location>
        <begin position="1"/>
        <end position="23"/>
    </location>
</feature>
<evidence type="ECO:0000313" key="3">
    <source>
        <dbReference type="Proteomes" id="UP000008144"/>
    </source>
</evidence>
<dbReference type="Ensembl" id="ENSCINT00000032925.1">
    <property type="protein sequence ID" value="ENSCINP00000031022.1"/>
    <property type="gene ID" value="ENSCING00000021892.1"/>
</dbReference>
<protein>
    <submittedName>
        <fullName evidence="2">Uncharacterized protein</fullName>
    </submittedName>
</protein>
<reference evidence="2" key="4">
    <citation type="submission" date="2025-09" db="UniProtKB">
        <authorList>
            <consortium name="Ensembl"/>
        </authorList>
    </citation>
    <scope>IDENTIFICATION</scope>
</reference>
<keyword evidence="3" id="KW-1185">Reference proteome</keyword>
<dbReference type="AlphaFoldDB" id="H2XMY9"/>
<dbReference type="Proteomes" id="UP000008144">
    <property type="component" value="Chromosome 10"/>
</dbReference>